<sequence length="408" mass="44725">MFVVAAQKGVLPWVTFTQTDKVDSRLPIAATSGAFQNLTSYLNETLLNFTTAFHGSGEYISESLGVPPSVIYGSVAALVALPLTMSRYWPSRGFSPYDTLPADAPDVTDEDFSYITSQDLDDPSLSVPVDAWHHPRTYRREREPEDDVLLIKNRSVTYPAHFPAYSIGDGKLLVMDVKERVALLMDLPDRVARKVKLLYKGKHLKDPSAPVREYGVKNKSELMAVVPEGEDGSSPSEGEIVNVVDSRNSSKPRRKKKGSKKKKDRSSGGEGDTTTSPRDSNSNFDPPNSPPAPSAPIGAGQPVVSPLPPRSGAATGPLKQLDDLTEEFESKWLPLCNEYIQSPPSDPKKRQEEHLKISESVLLHIILKTDGVDPDGAPDVRPRRKGLVSFAQDVLKIMDKVKEAGPKQ</sequence>
<evidence type="ECO:0000313" key="5">
    <source>
        <dbReference type="Proteomes" id="UP000696573"/>
    </source>
</evidence>
<protein>
    <recommendedName>
        <fullName evidence="6">BAG domain-containing protein</fullName>
    </recommendedName>
</protein>
<feature type="compositionally biased region" description="Low complexity" evidence="1">
    <location>
        <begin position="276"/>
        <end position="286"/>
    </location>
</feature>
<dbReference type="InterPro" id="IPR003103">
    <property type="entry name" value="BAG_domain"/>
</dbReference>
<evidence type="ECO:0000259" key="2">
    <source>
        <dbReference type="PROSITE" id="PS50053"/>
    </source>
</evidence>
<dbReference type="SUPFAM" id="SSF54236">
    <property type="entry name" value="Ubiquitin-like"/>
    <property type="match status" value="1"/>
</dbReference>
<feature type="region of interest" description="Disordered" evidence="1">
    <location>
        <begin position="227"/>
        <end position="318"/>
    </location>
</feature>
<dbReference type="PROSITE" id="PS50053">
    <property type="entry name" value="UBIQUITIN_2"/>
    <property type="match status" value="1"/>
</dbReference>
<feature type="compositionally biased region" description="Basic residues" evidence="1">
    <location>
        <begin position="250"/>
        <end position="264"/>
    </location>
</feature>
<dbReference type="SUPFAM" id="SSF63491">
    <property type="entry name" value="BAG domain"/>
    <property type="match status" value="1"/>
</dbReference>
<dbReference type="AlphaFoldDB" id="A0A9N9W068"/>
<feature type="domain" description="BAG" evidence="3">
    <location>
        <begin position="339"/>
        <end position="402"/>
    </location>
</feature>
<evidence type="ECO:0000259" key="3">
    <source>
        <dbReference type="PROSITE" id="PS51035"/>
    </source>
</evidence>
<feature type="domain" description="Ubiquitin-like" evidence="2">
    <location>
        <begin position="174"/>
        <end position="226"/>
    </location>
</feature>
<dbReference type="Pfam" id="PF02179">
    <property type="entry name" value="BAG"/>
    <property type="match status" value="1"/>
</dbReference>
<organism evidence="4 5">
    <name type="scientific">Clonostachys rhizophaga</name>
    <dbReference type="NCBI Taxonomy" id="160324"/>
    <lineage>
        <taxon>Eukaryota</taxon>
        <taxon>Fungi</taxon>
        <taxon>Dikarya</taxon>
        <taxon>Ascomycota</taxon>
        <taxon>Pezizomycotina</taxon>
        <taxon>Sordariomycetes</taxon>
        <taxon>Hypocreomycetidae</taxon>
        <taxon>Hypocreales</taxon>
        <taxon>Bionectriaceae</taxon>
        <taxon>Clonostachys</taxon>
    </lineage>
</organism>
<dbReference type="InterPro" id="IPR000626">
    <property type="entry name" value="Ubiquitin-like_dom"/>
</dbReference>
<keyword evidence="5" id="KW-1185">Reference proteome</keyword>
<evidence type="ECO:0000256" key="1">
    <source>
        <dbReference type="SAM" id="MobiDB-lite"/>
    </source>
</evidence>
<comment type="caution">
    <text evidence="4">The sequence shown here is derived from an EMBL/GenBank/DDBJ whole genome shotgun (WGS) entry which is preliminary data.</text>
</comment>
<accession>A0A9N9W068</accession>
<proteinExistence type="predicted"/>
<gene>
    <name evidence="4" type="ORF">CRHIZ90672A_00006391</name>
</gene>
<dbReference type="OrthoDB" id="417450at2759"/>
<evidence type="ECO:0008006" key="6">
    <source>
        <dbReference type="Google" id="ProtNLM"/>
    </source>
</evidence>
<dbReference type="InterPro" id="IPR029071">
    <property type="entry name" value="Ubiquitin-like_domsf"/>
</dbReference>
<dbReference type="Gene3D" id="1.20.58.120">
    <property type="entry name" value="BAG domain"/>
    <property type="match status" value="1"/>
</dbReference>
<dbReference type="PROSITE" id="PS51035">
    <property type="entry name" value="BAG"/>
    <property type="match status" value="1"/>
</dbReference>
<dbReference type="Gene3D" id="3.10.20.90">
    <property type="entry name" value="Phosphatidylinositol 3-kinase Catalytic Subunit, Chain A, domain 1"/>
    <property type="match status" value="1"/>
</dbReference>
<name>A0A9N9W068_9HYPO</name>
<evidence type="ECO:0000313" key="4">
    <source>
        <dbReference type="EMBL" id="CAH0038800.1"/>
    </source>
</evidence>
<dbReference type="Proteomes" id="UP000696573">
    <property type="component" value="Unassembled WGS sequence"/>
</dbReference>
<dbReference type="EMBL" id="CABFNQ020000760">
    <property type="protein sequence ID" value="CAH0038800.1"/>
    <property type="molecule type" value="Genomic_DNA"/>
</dbReference>
<reference evidence="4" key="1">
    <citation type="submission" date="2021-10" db="EMBL/GenBank/DDBJ databases">
        <authorList>
            <person name="Piombo E."/>
        </authorList>
    </citation>
    <scope>NUCLEOTIDE SEQUENCE</scope>
</reference>
<dbReference type="GO" id="GO:0051087">
    <property type="term" value="F:protein-folding chaperone binding"/>
    <property type="evidence" value="ECO:0007669"/>
    <property type="project" value="InterPro"/>
</dbReference>
<dbReference type="InterPro" id="IPR036533">
    <property type="entry name" value="BAG_dom_sf"/>
</dbReference>